<evidence type="ECO:0000313" key="5">
    <source>
        <dbReference type="Proteomes" id="UP000826271"/>
    </source>
</evidence>
<feature type="region of interest" description="Disordered" evidence="2">
    <location>
        <begin position="529"/>
        <end position="577"/>
    </location>
</feature>
<proteinExistence type="predicted"/>
<dbReference type="Gene3D" id="1.25.40.90">
    <property type="match status" value="1"/>
</dbReference>
<dbReference type="GO" id="GO:0031124">
    <property type="term" value="P:mRNA 3'-end processing"/>
    <property type="evidence" value="ECO:0007669"/>
    <property type="project" value="TreeGrafter"/>
</dbReference>
<feature type="compositionally biased region" description="Pro residues" evidence="2">
    <location>
        <begin position="485"/>
        <end position="503"/>
    </location>
</feature>
<dbReference type="PANTHER" id="PTHR12460">
    <property type="entry name" value="CYCLIN-DEPENDENT KINASE INHIBITOR-RELATED PROTEIN"/>
    <property type="match status" value="1"/>
</dbReference>
<dbReference type="Proteomes" id="UP000826271">
    <property type="component" value="Unassembled WGS sequence"/>
</dbReference>
<dbReference type="PROSITE" id="PS51391">
    <property type="entry name" value="CID"/>
    <property type="match status" value="1"/>
</dbReference>
<dbReference type="FunFam" id="1.25.40.90:FF:000018">
    <property type="entry name" value="ENTH/VHS family protein isoform 1"/>
    <property type="match status" value="1"/>
</dbReference>
<reference evidence="4" key="1">
    <citation type="submission" date="2019-10" db="EMBL/GenBank/DDBJ databases">
        <authorList>
            <person name="Zhang R."/>
            <person name="Pan Y."/>
            <person name="Wang J."/>
            <person name="Ma R."/>
            <person name="Yu S."/>
        </authorList>
    </citation>
    <scope>NUCLEOTIDE SEQUENCE</scope>
    <source>
        <strain evidence="4">LA-IB0</strain>
        <tissue evidence="4">Leaf</tissue>
    </source>
</reference>
<evidence type="ECO:0000313" key="4">
    <source>
        <dbReference type="EMBL" id="KAG8372262.1"/>
    </source>
</evidence>
<dbReference type="AlphaFoldDB" id="A0AAV6WVE1"/>
<sequence length="577" mass="62955">MPRLAPRSGCLCALRALTTMTLINPHLQGTTSAVKTILTASGPNSKLGIAFKCQKIDFGKNWSLVFNSKSKIKAVLTPRHKRIPPNIRMGDETFNENLLTEKLSKLNSSQQSIESVSRWCISHRKKAKQVVETWDTLFKSAARDQRVSFLYLSNDILQNSRRKGSEFVNEFWKVLPAALKSVYDSGEDNCKKVASRLVTIWEERKVFGSRGQNLKTEVLGKNPSPVKNPSPANVAKNSNPIKIVKRDANALRIKLAVGGVPEKILTAFQLVYDEIVNEEEALNKSRDTVSCVQEIEKDVANLSSHGNFPGSDVVDNIEKQENMLQQCISQLENSEAIRVALVSQLREALQDQVARGQIEQATNTRLRLTSPPTMNQVIVEQTFPPAPTTNNPTMIPPTTTTHPLTSFSNPTISEEESMKATAAAVAAKLTASMSSAQMLTSVLSSLVAEEAASMSSGVKRPKLEKPEGPANSPYFPATQTNLPPLQAPFLPPLPPPPLAPPASVPGNQLGQSTMMSLPYGYGGSNLLHPPLGFARPAPPQQQSQPHQQGGNGGHYRPVGVGFYGQTHQPPTPPIHRQ</sequence>
<protein>
    <recommendedName>
        <fullName evidence="3">CID domain-containing protein</fullName>
    </recommendedName>
</protein>
<name>A0AAV6WVE1_9LAMI</name>
<feature type="region of interest" description="Disordered" evidence="2">
    <location>
        <begin position="454"/>
        <end position="511"/>
    </location>
</feature>
<dbReference type="InterPro" id="IPR006569">
    <property type="entry name" value="CID_dom"/>
</dbReference>
<feature type="compositionally biased region" description="Low complexity" evidence="2">
    <location>
        <begin position="388"/>
        <end position="405"/>
    </location>
</feature>
<dbReference type="SUPFAM" id="SSF48464">
    <property type="entry name" value="ENTH/VHS domain"/>
    <property type="match status" value="1"/>
</dbReference>
<dbReference type="SMART" id="SM00582">
    <property type="entry name" value="RPR"/>
    <property type="match status" value="1"/>
</dbReference>
<dbReference type="EMBL" id="WHWC01000012">
    <property type="protein sequence ID" value="KAG8372262.1"/>
    <property type="molecule type" value="Genomic_DNA"/>
</dbReference>
<evidence type="ECO:0000256" key="1">
    <source>
        <dbReference type="ARBA" id="ARBA00022664"/>
    </source>
</evidence>
<feature type="domain" description="CID" evidence="3">
    <location>
        <begin position="91"/>
        <end position="223"/>
    </location>
</feature>
<keyword evidence="1" id="KW-0507">mRNA processing</keyword>
<comment type="caution">
    <text evidence="4">The sequence shown here is derived from an EMBL/GenBank/DDBJ whole genome shotgun (WGS) entry which is preliminary data.</text>
</comment>
<dbReference type="CDD" id="cd16981">
    <property type="entry name" value="CID_RPRD_like"/>
    <property type="match status" value="1"/>
</dbReference>
<gene>
    <name evidence="4" type="ORF">BUALT_Bualt12G0048100</name>
</gene>
<dbReference type="InterPro" id="IPR008942">
    <property type="entry name" value="ENTH_VHS"/>
</dbReference>
<dbReference type="GO" id="GO:0005634">
    <property type="term" value="C:nucleus"/>
    <property type="evidence" value="ECO:0007669"/>
    <property type="project" value="UniProtKB-ARBA"/>
</dbReference>
<dbReference type="GO" id="GO:0000993">
    <property type="term" value="F:RNA polymerase II complex binding"/>
    <property type="evidence" value="ECO:0007669"/>
    <property type="project" value="TreeGrafter"/>
</dbReference>
<keyword evidence="5" id="KW-1185">Reference proteome</keyword>
<evidence type="ECO:0000256" key="2">
    <source>
        <dbReference type="SAM" id="MobiDB-lite"/>
    </source>
</evidence>
<dbReference type="Pfam" id="PF04818">
    <property type="entry name" value="CID"/>
    <property type="match status" value="1"/>
</dbReference>
<dbReference type="PANTHER" id="PTHR12460:SF0">
    <property type="entry name" value="CID DOMAIN-CONTAINING PROTEIN-RELATED"/>
    <property type="match status" value="1"/>
</dbReference>
<feature type="region of interest" description="Disordered" evidence="2">
    <location>
        <begin position="383"/>
        <end position="415"/>
    </location>
</feature>
<organism evidence="4 5">
    <name type="scientific">Buddleja alternifolia</name>
    <dbReference type="NCBI Taxonomy" id="168488"/>
    <lineage>
        <taxon>Eukaryota</taxon>
        <taxon>Viridiplantae</taxon>
        <taxon>Streptophyta</taxon>
        <taxon>Embryophyta</taxon>
        <taxon>Tracheophyta</taxon>
        <taxon>Spermatophyta</taxon>
        <taxon>Magnoliopsida</taxon>
        <taxon>eudicotyledons</taxon>
        <taxon>Gunneridae</taxon>
        <taxon>Pentapetalae</taxon>
        <taxon>asterids</taxon>
        <taxon>lamiids</taxon>
        <taxon>Lamiales</taxon>
        <taxon>Scrophulariaceae</taxon>
        <taxon>Buddlejeae</taxon>
        <taxon>Buddleja</taxon>
    </lineage>
</organism>
<evidence type="ECO:0000259" key="3">
    <source>
        <dbReference type="PROSITE" id="PS51391"/>
    </source>
</evidence>
<accession>A0AAV6WVE1</accession>